<dbReference type="InterPro" id="IPR020296">
    <property type="entry name" value="Spore_Cse60"/>
</dbReference>
<dbReference type="Pfam" id="PF10957">
    <property type="entry name" value="Spore_Cse60"/>
    <property type="match status" value="1"/>
</dbReference>
<name>A0A8S5P647_9CAUD</name>
<accession>A0A8S5P647</accession>
<sequence>MKVKVFDSRKSIDLENQINEFIKDKVVYDIRQSTFTVPAKIDKDGKTVRVDIFSRVIVMYDDVKRVYHFDKYMGGVTPV</sequence>
<evidence type="ECO:0000313" key="1">
    <source>
        <dbReference type="EMBL" id="DAE02550.1"/>
    </source>
</evidence>
<organism evidence="1">
    <name type="scientific">Siphoviridae sp. ctmYS12</name>
    <dbReference type="NCBI Taxonomy" id="2825652"/>
    <lineage>
        <taxon>Viruses</taxon>
        <taxon>Duplodnaviria</taxon>
        <taxon>Heunggongvirae</taxon>
        <taxon>Uroviricota</taxon>
        <taxon>Caudoviricetes</taxon>
    </lineage>
</organism>
<protein>
    <submittedName>
        <fullName evidence="1">Sporulation protein Cse60</fullName>
    </submittedName>
</protein>
<reference evidence="1" key="1">
    <citation type="journal article" date="2021" name="Proc. Natl. Acad. Sci. U.S.A.">
        <title>A Catalog of Tens of Thousands of Viruses from Human Metagenomes Reveals Hidden Associations with Chronic Diseases.</title>
        <authorList>
            <person name="Tisza M.J."/>
            <person name="Buck C.B."/>
        </authorList>
    </citation>
    <scope>NUCLEOTIDE SEQUENCE</scope>
    <source>
        <strain evidence="1">CtmYS12</strain>
    </source>
</reference>
<proteinExistence type="predicted"/>
<dbReference type="EMBL" id="BK015347">
    <property type="protein sequence ID" value="DAE02550.1"/>
    <property type="molecule type" value="Genomic_DNA"/>
</dbReference>